<evidence type="ECO:0000256" key="2">
    <source>
        <dbReference type="ARBA" id="ARBA00023067"/>
    </source>
</evidence>
<dbReference type="GO" id="GO:0003677">
    <property type="term" value="F:DNA binding"/>
    <property type="evidence" value="ECO:0007669"/>
    <property type="project" value="UniProtKB-KW"/>
</dbReference>
<dbReference type="CDD" id="cd13831">
    <property type="entry name" value="HU"/>
    <property type="match status" value="1"/>
</dbReference>
<proteinExistence type="inferred from homology"/>
<gene>
    <name evidence="5" type="ORF">FYJ50_05965</name>
</gene>
<dbReference type="RefSeq" id="WP_154460181.1">
    <property type="nucleotide sequence ID" value="NZ_JAQYTQ010000024.1"/>
</dbReference>
<dbReference type="EMBL" id="VUMM01000010">
    <property type="protein sequence ID" value="MSS01643.1"/>
    <property type="molecule type" value="Genomic_DNA"/>
</dbReference>
<dbReference type="Proteomes" id="UP000470082">
    <property type="component" value="Unassembled WGS sequence"/>
</dbReference>
<comment type="similarity">
    <text evidence="1 4">Belongs to the bacterial histone-like protein family.</text>
</comment>
<keyword evidence="3 5" id="KW-0238">DNA-binding</keyword>
<evidence type="ECO:0000313" key="6">
    <source>
        <dbReference type="Proteomes" id="UP000470082"/>
    </source>
</evidence>
<dbReference type="AlphaFoldDB" id="A0A7X2N431"/>
<dbReference type="SUPFAM" id="SSF47729">
    <property type="entry name" value="IHF-like DNA-binding proteins"/>
    <property type="match status" value="1"/>
</dbReference>
<dbReference type="PANTHER" id="PTHR33175:SF3">
    <property type="entry name" value="DNA-BINDING PROTEIN HU-BETA"/>
    <property type="match status" value="1"/>
</dbReference>
<dbReference type="InterPro" id="IPR010992">
    <property type="entry name" value="IHF-like_DNA-bd_dom_sf"/>
</dbReference>
<reference evidence="5 6" key="1">
    <citation type="submission" date="2019-08" db="EMBL/GenBank/DDBJ databases">
        <title>In-depth cultivation of the pig gut microbiome towards novel bacterial diversity and tailored functional studies.</title>
        <authorList>
            <person name="Wylensek D."/>
            <person name="Hitch T.C.A."/>
            <person name="Clavel T."/>
        </authorList>
    </citation>
    <scope>NUCLEOTIDE SEQUENCE [LARGE SCALE GENOMIC DNA]</scope>
    <source>
        <strain evidence="5 6">LKV-178-WT-2G</strain>
    </source>
</reference>
<organism evidence="5 6">
    <name type="scientific">Floccifex porci</name>
    <dbReference type="NCBI Taxonomy" id="2606629"/>
    <lineage>
        <taxon>Bacteria</taxon>
        <taxon>Bacillati</taxon>
        <taxon>Bacillota</taxon>
        <taxon>Erysipelotrichia</taxon>
        <taxon>Erysipelotrichales</taxon>
        <taxon>Erysipelotrichaceae</taxon>
        <taxon>Floccifex</taxon>
    </lineage>
</organism>
<dbReference type="PANTHER" id="PTHR33175">
    <property type="entry name" value="DNA-BINDING PROTEIN HU"/>
    <property type="match status" value="1"/>
</dbReference>
<comment type="caution">
    <text evidence="5">The sequence shown here is derived from an EMBL/GenBank/DDBJ whole genome shotgun (WGS) entry which is preliminary data.</text>
</comment>
<protein>
    <submittedName>
        <fullName evidence="5">HU family DNA-binding protein</fullName>
    </submittedName>
</protein>
<dbReference type="GO" id="GO:0030527">
    <property type="term" value="F:structural constituent of chromatin"/>
    <property type="evidence" value="ECO:0007669"/>
    <property type="project" value="InterPro"/>
</dbReference>
<dbReference type="InterPro" id="IPR000119">
    <property type="entry name" value="Hist_DNA-bd"/>
</dbReference>
<keyword evidence="2" id="KW-0226">DNA condensation</keyword>
<dbReference type="PRINTS" id="PR01727">
    <property type="entry name" value="DNABINDINGHU"/>
</dbReference>
<dbReference type="Gene3D" id="4.10.520.10">
    <property type="entry name" value="IHF-like DNA-binding proteins"/>
    <property type="match status" value="1"/>
</dbReference>
<dbReference type="GO" id="GO:0030261">
    <property type="term" value="P:chromosome condensation"/>
    <property type="evidence" value="ECO:0007669"/>
    <property type="project" value="UniProtKB-KW"/>
</dbReference>
<evidence type="ECO:0000256" key="1">
    <source>
        <dbReference type="ARBA" id="ARBA00010529"/>
    </source>
</evidence>
<sequence length="93" mass="10542">MAILKKDYLVNALSEKTDLTKKAAKECVDVLFESIQEALKENNTVDIYQFGKFYITENAGRKGINPLTKEEIEIKPSKSIRFKASKSLKDSVK</sequence>
<dbReference type="Pfam" id="PF00216">
    <property type="entry name" value="Bac_DNA_binding"/>
    <property type="match status" value="1"/>
</dbReference>
<name>A0A7X2N431_9FIRM</name>
<accession>A0A7X2N431</accession>
<evidence type="ECO:0000256" key="3">
    <source>
        <dbReference type="ARBA" id="ARBA00023125"/>
    </source>
</evidence>
<keyword evidence="6" id="KW-1185">Reference proteome</keyword>
<evidence type="ECO:0000313" key="5">
    <source>
        <dbReference type="EMBL" id="MSS01643.1"/>
    </source>
</evidence>
<evidence type="ECO:0000256" key="4">
    <source>
        <dbReference type="RuleBase" id="RU003939"/>
    </source>
</evidence>
<dbReference type="SMART" id="SM00411">
    <property type="entry name" value="BHL"/>
    <property type="match status" value="1"/>
</dbReference>